<evidence type="ECO:0000313" key="6">
    <source>
        <dbReference type="EMBL" id="PWW04448.1"/>
    </source>
</evidence>
<evidence type="ECO:0000256" key="2">
    <source>
        <dbReference type="ARBA" id="ARBA00022723"/>
    </source>
</evidence>
<organism evidence="6 7">
    <name type="scientific">Hoeflea marina</name>
    <dbReference type="NCBI Taxonomy" id="274592"/>
    <lineage>
        <taxon>Bacteria</taxon>
        <taxon>Pseudomonadati</taxon>
        <taxon>Pseudomonadota</taxon>
        <taxon>Alphaproteobacteria</taxon>
        <taxon>Hyphomicrobiales</taxon>
        <taxon>Rhizobiaceae</taxon>
        <taxon>Hoeflea</taxon>
    </lineage>
</organism>
<dbReference type="GO" id="GO:0016846">
    <property type="term" value="F:carbon-sulfur lyase activity"/>
    <property type="evidence" value="ECO:0007669"/>
    <property type="project" value="InterPro"/>
</dbReference>
<dbReference type="Pfam" id="PF04828">
    <property type="entry name" value="GFA"/>
    <property type="match status" value="1"/>
</dbReference>
<accession>A0A317PSJ5</accession>
<dbReference type="Proteomes" id="UP000246352">
    <property type="component" value="Unassembled WGS sequence"/>
</dbReference>
<keyword evidence="3" id="KW-0862">Zinc</keyword>
<keyword evidence="4" id="KW-0456">Lyase</keyword>
<dbReference type="PROSITE" id="PS51891">
    <property type="entry name" value="CENP_V_GFA"/>
    <property type="match status" value="1"/>
</dbReference>
<protein>
    <recommendedName>
        <fullName evidence="5">CENP-V/GFA domain-containing protein</fullName>
    </recommendedName>
</protein>
<dbReference type="OrthoDB" id="9807246at2"/>
<dbReference type="EMBL" id="QGTR01000001">
    <property type="protein sequence ID" value="PWW04448.1"/>
    <property type="molecule type" value="Genomic_DNA"/>
</dbReference>
<feature type="domain" description="CENP-V/GFA" evidence="5">
    <location>
        <begin position="9"/>
        <end position="123"/>
    </location>
</feature>
<dbReference type="AlphaFoldDB" id="A0A317PSJ5"/>
<dbReference type="PANTHER" id="PTHR33337">
    <property type="entry name" value="GFA DOMAIN-CONTAINING PROTEIN"/>
    <property type="match status" value="1"/>
</dbReference>
<dbReference type="Gene3D" id="3.90.1590.10">
    <property type="entry name" value="glutathione-dependent formaldehyde- activating enzyme (gfa)"/>
    <property type="match status" value="1"/>
</dbReference>
<evidence type="ECO:0000256" key="1">
    <source>
        <dbReference type="ARBA" id="ARBA00005495"/>
    </source>
</evidence>
<dbReference type="PANTHER" id="PTHR33337:SF40">
    <property type="entry name" value="CENP-V_GFA DOMAIN-CONTAINING PROTEIN-RELATED"/>
    <property type="match status" value="1"/>
</dbReference>
<comment type="similarity">
    <text evidence="1">Belongs to the Gfa family.</text>
</comment>
<proteinExistence type="inferred from homology"/>
<evidence type="ECO:0000313" key="7">
    <source>
        <dbReference type="Proteomes" id="UP000246352"/>
    </source>
</evidence>
<evidence type="ECO:0000256" key="3">
    <source>
        <dbReference type="ARBA" id="ARBA00022833"/>
    </source>
</evidence>
<dbReference type="InterPro" id="IPR006913">
    <property type="entry name" value="CENP-V/GFA"/>
</dbReference>
<dbReference type="InterPro" id="IPR011057">
    <property type="entry name" value="Mss4-like_sf"/>
</dbReference>
<sequence length="143" mass="15572">MTDSDDTLRTGRCNCGAVRFTTRGPLRAVVACHCSQCRRQTGLHYAATNVADGRLTVEGADAVTWYRASQEAGRGFCRHCGSALFWKHDREDYTSVLAGSFDQPTGLAMAEHIFCDDKADFYEITDGLPQYARGSPGIVVADG</sequence>
<evidence type="ECO:0000259" key="5">
    <source>
        <dbReference type="PROSITE" id="PS51891"/>
    </source>
</evidence>
<gene>
    <name evidence="6" type="ORF">DFR52_1011146</name>
</gene>
<name>A0A317PSJ5_9HYPH</name>
<dbReference type="RefSeq" id="WP_110030883.1">
    <property type="nucleotide sequence ID" value="NZ_QGTR01000001.1"/>
</dbReference>
<comment type="caution">
    <text evidence="6">The sequence shown here is derived from an EMBL/GenBank/DDBJ whole genome shotgun (WGS) entry which is preliminary data.</text>
</comment>
<dbReference type="SUPFAM" id="SSF51316">
    <property type="entry name" value="Mss4-like"/>
    <property type="match status" value="1"/>
</dbReference>
<evidence type="ECO:0000256" key="4">
    <source>
        <dbReference type="ARBA" id="ARBA00023239"/>
    </source>
</evidence>
<dbReference type="GO" id="GO:0046872">
    <property type="term" value="F:metal ion binding"/>
    <property type="evidence" value="ECO:0007669"/>
    <property type="project" value="UniProtKB-KW"/>
</dbReference>
<keyword evidence="2" id="KW-0479">Metal-binding</keyword>
<reference evidence="6 7" key="1">
    <citation type="submission" date="2018-05" db="EMBL/GenBank/DDBJ databases">
        <title>Genomic Encyclopedia of Type Strains, Phase IV (KMG-IV): sequencing the most valuable type-strain genomes for metagenomic binning, comparative biology and taxonomic classification.</title>
        <authorList>
            <person name="Goeker M."/>
        </authorList>
    </citation>
    <scope>NUCLEOTIDE SEQUENCE [LARGE SCALE GENOMIC DNA]</scope>
    <source>
        <strain evidence="6 7">DSM 16791</strain>
    </source>
</reference>
<keyword evidence="7" id="KW-1185">Reference proteome</keyword>